<evidence type="ECO:0000313" key="3">
    <source>
        <dbReference type="EMBL" id="GAA0561964.1"/>
    </source>
</evidence>
<dbReference type="EMBL" id="BAAADD010000002">
    <property type="protein sequence ID" value="GAA0561964.1"/>
    <property type="molecule type" value="Genomic_DNA"/>
</dbReference>
<name>A0ABP3PCT4_9PROT</name>
<proteinExistence type="predicted"/>
<evidence type="ECO:0000259" key="2">
    <source>
        <dbReference type="Pfam" id="PF16220"/>
    </source>
</evidence>
<dbReference type="InterPro" id="IPR006860">
    <property type="entry name" value="FecR"/>
</dbReference>
<evidence type="ECO:0000259" key="1">
    <source>
        <dbReference type="Pfam" id="PF04773"/>
    </source>
</evidence>
<sequence length="319" mass="34485">MSAAVKSPEEAQAEAAVWLARLRADTKTAADEKAFRDWLAENPANVAAFEMLTDVWETLGRARRRPVEAPPVPKLVSRRQWMMAGGAAMAAASVGLMIRGSAEAAVYETGIGEQHHVVLADGTQAFLDTSTRLRMAYDGGTRLVELECGRCNFDVVANDKRPFVVDAAGAKIVAGRTTLDVARDGEDVTVVLIRGSASVTGGHLPAEKPCVLKPGERLVMHRSGMHLDRPDLTRTLAWQTGQIVFENVTLAEAAKELNRYSVVKIDTDPAAAPLRISGVFQVGDNVAFAQMVTKLLPVSVNVESNRVQFTKVPSRERKG</sequence>
<dbReference type="InterPro" id="IPR012373">
    <property type="entry name" value="Ferrdict_sens_TM"/>
</dbReference>
<feature type="domain" description="FecR N-terminal" evidence="2">
    <location>
        <begin position="14"/>
        <end position="50"/>
    </location>
</feature>
<dbReference type="PANTHER" id="PTHR30273">
    <property type="entry name" value="PERIPLASMIC SIGNAL SENSOR AND SIGMA FACTOR ACTIVATOR FECR-RELATED"/>
    <property type="match status" value="1"/>
</dbReference>
<dbReference type="Pfam" id="PF16220">
    <property type="entry name" value="DUF4880"/>
    <property type="match status" value="1"/>
</dbReference>
<dbReference type="Pfam" id="PF04773">
    <property type="entry name" value="FecR"/>
    <property type="match status" value="1"/>
</dbReference>
<keyword evidence="4" id="KW-1185">Reference proteome</keyword>
<dbReference type="InterPro" id="IPR032623">
    <property type="entry name" value="FecR_N"/>
</dbReference>
<gene>
    <name evidence="3" type="ORF">GCM10008942_08000</name>
</gene>
<dbReference type="Gene3D" id="2.60.120.1440">
    <property type="match status" value="1"/>
</dbReference>
<dbReference type="RefSeq" id="WP_166932235.1">
    <property type="nucleotide sequence ID" value="NZ_BAAADD010000002.1"/>
</dbReference>
<dbReference type="Proteomes" id="UP001499951">
    <property type="component" value="Unassembled WGS sequence"/>
</dbReference>
<feature type="domain" description="FecR protein" evidence="1">
    <location>
        <begin position="106"/>
        <end position="197"/>
    </location>
</feature>
<organism evidence="3 4">
    <name type="scientific">Rhizomicrobium electricum</name>
    <dbReference type="NCBI Taxonomy" id="480070"/>
    <lineage>
        <taxon>Bacteria</taxon>
        <taxon>Pseudomonadati</taxon>
        <taxon>Pseudomonadota</taxon>
        <taxon>Alphaproteobacteria</taxon>
        <taxon>Micropepsales</taxon>
        <taxon>Micropepsaceae</taxon>
        <taxon>Rhizomicrobium</taxon>
    </lineage>
</organism>
<comment type="caution">
    <text evidence="3">The sequence shown here is derived from an EMBL/GenBank/DDBJ whole genome shotgun (WGS) entry which is preliminary data.</text>
</comment>
<accession>A0ABP3PCT4</accession>
<reference evidence="4" key="1">
    <citation type="journal article" date="2019" name="Int. J. Syst. Evol. Microbiol.">
        <title>The Global Catalogue of Microorganisms (GCM) 10K type strain sequencing project: providing services to taxonomists for standard genome sequencing and annotation.</title>
        <authorList>
            <consortium name="The Broad Institute Genomics Platform"/>
            <consortium name="The Broad Institute Genome Sequencing Center for Infectious Disease"/>
            <person name="Wu L."/>
            <person name="Ma J."/>
        </authorList>
    </citation>
    <scope>NUCLEOTIDE SEQUENCE [LARGE SCALE GENOMIC DNA]</scope>
    <source>
        <strain evidence="4">JCM 15089</strain>
    </source>
</reference>
<dbReference type="PANTHER" id="PTHR30273:SF2">
    <property type="entry name" value="PROTEIN FECR"/>
    <property type="match status" value="1"/>
</dbReference>
<evidence type="ECO:0000313" key="4">
    <source>
        <dbReference type="Proteomes" id="UP001499951"/>
    </source>
</evidence>
<protein>
    <submittedName>
        <fullName evidence="3">FecR family protein</fullName>
    </submittedName>
</protein>
<dbReference type="PIRSF" id="PIRSF018266">
    <property type="entry name" value="FecR"/>
    <property type="match status" value="1"/>
</dbReference>
<dbReference type="Gene3D" id="3.55.50.30">
    <property type="match status" value="1"/>
</dbReference>